<proteinExistence type="predicted"/>
<dbReference type="Proteomes" id="UP000009874">
    <property type="component" value="Unassembled WGS sequence"/>
</dbReference>
<accession>K9D8C7</accession>
<sequence>MAKYAGNRRHPQPRDTGDECGIVLQSWMAINVIVDIILQLSNLGIKPFDVLSDVVGNVL</sequence>
<keyword evidence="2" id="KW-1185">Reference proteome</keyword>
<dbReference type="HOGENOM" id="CLU_2955181_0_0_4"/>
<dbReference type="EMBL" id="AGZI01000050">
    <property type="protein sequence ID" value="EKU80493.1"/>
    <property type="molecule type" value="Genomic_DNA"/>
</dbReference>
<evidence type="ECO:0000313" key="2">
    <source>
        <dbReference type="Proteomes" id="UP000009874"/>
    </source>
</evidence>
<comment type="caution">
    <text evidence="1">The sequence shown here is derived from an EMBL/GenBank/DDBJ whole genome shotgun (WGS) entry which is preliminary data.</text>
</comment>
<organism evidence="1 2">
    <name type="scientific">Massilia timonae CCUG 45783</name>
    <dbReference type="NCBI Taxonomy" id="883126"/>
    <lineage>
        <taxon>Bacteria</taxon>
        <taxon>Pseudomonadati</taxon>
        <taxon>Pseudomonadota</taxon>
        <taxon>Betaproteobacteria</taxon>
        <taxon>Burkholderiales</taxon>
        <taxon>Oxalobacteraceae</taxon>
        <taxon>Telluria group</taxon>
        <taxon>Massilia</taxon>
    </lineage>
</organism>
<reference evidence="1 2" key="1">
    <citation type="submission" date="2012-09" db="EMBL/GenBank/DDBJ databases">
        <title>The Genome Sequence of Massilia timonae CCUG 45783.</title>
        <authorList>
            <consortium name="The Broad Institute Genome Sequencing Platform"/>
            <person name="Earl A."/>
            <person name="Ward D."/>
            <person name="Feldgarden M."/>
            <person name="Gevers D."/>
            <person name="Huys G."/>
            <person name="Walker B."/>
            <person name="Young S.K."/>
            <person name="Zeng Q."/>
            <person name="Gargeya S."/>
            <person name="Fitzgerald M."/>
            <person name="Haas B."/>
            <person name="Abouelleil A."/>
            <person name="Alvarado L."/>
            <person name="Arachchi H.M."/>
            <person name="Berlin A.M."/>
            <person name="Chapman S.B."/>
            <person name="Goldberg J."/>
            <person name="Griggs A."/>
            <person name="Gujja S."/>
            <person name="Hansen M."/>
            <person name="Howarth C."/>
            <person name="Imamovic A."/>
            <person name="Larimer J."/>
            <person name="McCowen C."/>
            <person name="Montmayeur A."/>
            <person name="Murphy C."/>
            <person name="Neiman D."/>
            <person name="Pearson M."/>
            <person name="Priest M."/>
            <person name="Roberts A."/>
            <person name="Saif S."/>
            <person name="Shea T."/>
            <person name="Sisk P."/>
            <person name="Sykes S."/>
            <person name="Wortman J."/>
            <person name="Nusbaum C."/>
            <person name="Birren B."/>
        </authorList>
    </citation>
    <scope>NUCLEOTIDE SEQUENCE [LARGE SCALE GENOMIC DNA]</scope>
    <source>
        <strain evidence="1 2">CCUG 45783</strain>
    </source>
</reference>
<name>K9D8C7_9BURK</name>
<gene>
    <name evidence="1" type="ORF">HMPREF9710_04032</name>
</gene>
<evidence type="ECO:0000313" key="1">
    <source>
        <dbReference type="EMBL" id="EKU80493.1"/>
    </source>
</evidence>
<protein>
    <submittedName>
        <fullName evidence="1">Uncharacterized protein</fullName>
    </submittedName>
</protein>
<dbReference type="AlphaFoldDB" id="K9D8C7"/>